<dbReference type="Gene3D" id="2.40.420.20">
    <property type="match status" value="1"/>
</dbReference>
<keyword evidence="2" id="KW-0175">Coiled coil</keyword>
<sequence length="383" mass="40610">MKRWIALGLVVLVLGGIIVYNKVLHPAPGATPGGSGGGGQGGSGKGGPGGAQGGRGGPGGPATVNGFVVVTKRLQEDVVSSGSLLPNEQVDIYPEISARITQLNIREGQPVAKGALLVKLFDADLRAQLLKLQAQADNARRTEERNKQLLARGGISQQEYDIVTTNLRSSLADIELVKANLQRTEIRAPFSGVIGLRNVSAGAVVSPSTLIARLQQISSLKLDFSIPEKYGQSVRNGSMISFLVDGTREPNQAVVYAIEPGVEQQTRNLRIRARVNNTTAKFRPGTFARVTLTIQNEQSLVVPTQAVIPQTRTNQVIVVKNGKAHFQDVTTGLRTAGTIQILSGLQAGDTVATTGLLFLKQDSPVKIGRVIQLPNSGPKMATR</sequence>
<dbReference type="InterPro" id="IPR058637">
    <property type="entry name" value="YknX-like_C"/>
</dbReference>
<evidence type="ECO:0000259" key="7">
    <source>
        <dbReference type="Pfam" id="PF25989"/>
    </source>
</evidence>
<feature type="coiled-coil region" evidence="2">
    <location>
        <begin position="122"/>
        <end position="152"/>
    </location>
</feature>
<feature type="domain" description="Multidrug resistance protein MdtA-like alpha-helical hairpin" evidence="4">
    <location>
        <begin position="123"/>
        <end position="183"/>
    </location>
</feature>
<dbReference type="InterPro" id="IPR058624">
    <property type="entry name" value="MdtA-like_HH"/>
</dbReference>
<evidence type="ECO:0000256" key="2">
    <source>
        <dbReference type="SAM" id="Coils"/>
    </source>
</evidence>
<dbReference type="PANTHER" id="PTHR30469:SF36">
    <property type="entry name" value="BLL3903 PROTEIN"/>
    <property type="match status" value="1"/>
</dbReference>
<dbReference type="RefSeq" id="WP_381517867.1">
    <property type="nucleotide sequence ID" value="NZ_JBHULN010000001.1"/>
</dbReference>
<evidence type="ECO:0000256" key="3">
    <source>
        <dbReference type="SAM" id="MobiDB-lite"/>
    </source>
</evidence>
<dbReference type="EMBL" id="JBHULN010000001">
    <property type="protein sequence ID" value="MFD2569205.1"/>
    <property type="molecule type" value="Genomic_DNA"/>
</dbReference>
<keyword evidence="9" id="KW-1185">Reference proteome</keyword>
<dbReference type="Proteomes" id="UP001597469">
    <property type="component" value="Unassembled WGS sequence"/>
</dbReference>
<dbReference type="Pfam" id="PF25876">
    <property type="entry name" value="HH_MFP_RND"/>
    <property type="match status" value="1"/>
</dbReference>
<dbReference type="Gene3D" id="2.40.50.100">
    <property type="match status" value="1"/>
</dbReference>
<accession>A0ABW5LWN9</accession>
<dbReference type="SUPFAM" id="SSF111369">
    <property type="entry name" value="HlyD-like secretion proteins"/>
    <property type="match status" value="1"/>
</dbReference>
<dbReference type="InterPro" id="IPR058625">
    <property type="entry name" value="MdtA-like_BSH"/>
</dbReference>
<feature type="domain" description="CusB-like beta-barrel" evidence="6">
    <location>
        <begin position="222"/>
        <end position="293"/>
    </location>
</feature>
<comment type="similarity">
    <text evidence="1">Belongs to the membrane fusion protein (MFP) (TC 8.A.1) family.</text>
</comment>
<gene>
    <name evidence="8" type="ORF">ACFSUS_01085</name>
</gene>
<dbReference type="InterPro" id="IPR006143">
    <property type="entry name" value="RND_pump_MFP"/>
</dbReference>
<dbReference type="Pfam" id="PF25954">
    <property type="entry name" value="Beta-barrel_RND_2"/>
    <property type="match status" value="1"/>
</dbReference>
<evidence type="ECO:0000259" key="4">
    <source>
        <dbReference type="Pfam" id="PF25876"/>
    </source>
</evidence>
<dbReference type="Gene3D" id="1.10.287.470">
    <property type="entry name" value="Helix hairpin bin"/>
    <property type="match status" value="1"/>
</dbReference>
<name>A0ABW5LWN9_9BACT</name>
<dbReference type="InterPro" id="IPR058792">
    <property type="entry name" value="Beta-barrel_RND_2"/>
</dbReference>
<evidence type="ECO:0000259" key="5">
    <source>
        <dbReference type="Pfam" id="PF25917"/>
    </source>
</evidence>
<feature type="region of interest" description="Disordered" evidence="3">
    <location>
        <begin position="31"/>
        <end position="59"/>
    </location>
</feature>
<proteinExistence type="inferred from homology"/>
<organism evidence="8 9">
    <name type="scientific">Spirosoma soli</name>
    <dbReference type="NCBI Taxonomy" id="1770529"/>
    <lineage>
        <taxon>Bacteria</taxon>
        <taxon>Pseudomonadati</taxon>
        <taxon>Bacteroidota</taxon>
        <taxon>Cytophagia</taxon>
        <taxon>Cytophagales</taxon>
        <taxon>Cytophagaceae</taxon>
        <taxon>Spirosoma</taxon>
    </lineage>
</organism>
<comment type="caution">
    <text evidence="8">The sequence shown here is derived from an EMBL/GenBank/DDBJ whole genome shotgun (WGS) entry which is preliminary data.</text>
</comment>
<feature type="domain" description="YknX-like C-terminal permuted SH3-like" evidence="7">
    <location>
        <begin position="300"/>
        <end position="361"/>
    </location>
</feature>
<evidence type="ECO:0000313" key="9">
    <source>
        <dbReference type="Proteomes" id="UP001597469"/>
    </source>
</evidence>
<evidence type="ECO:0000313" key="8">
    <source>
        <dbReference type="EMBL" id="MFD2569205.1"/>
    </source>
</evidence>
<evidence type="ECO:0000256" key="1">
    <source>
        <dbReference type="ARBA" id="ARBA00009477"/>
    </source>
</evidence>
<evidence type="ECO:0000259" key="6">
    <source>
        <dbReference type="Pfam" id="PF25954"/>
    </source>
</evidence>
<dbReference type="Pfam" id="PF25917">
    <property type="entry name" value="BSH_RND"/>
    <property type="match status" value="1"/>
</dbReference>
<reference evidence="9" key="1">
    <citation type="journal article" date="2019" name="Int. J. Syst. Evol. Microbiol.">
        <title>The Global Catalogue of Microorganisms (GCM) 10K type strain sequencing project: providing services to taxonomists for standard genome sequencing and annotation.</title>
        <authorList>
            <consortium name="The Broad Institute Genomics Platform"/>
            <consortium name="The Broad Institute Genome Sequencing Center for Infectious Disease"/>
            <person name="Wu L."/>
            <person name="Ma J."/>
        </authorList>
    </citation>
    <scope>NUCLEOTIDE SEQUENCE [LARGE SCALE GENOMIC DNA]</scope>
    <source>
        <strain evidence="9">KCTC 42805</strain>
    </source>
</reference>
<protein>
    <submittedName>
        <fullName evidence="8">Efflux RND transporter periplasmic adaptor subunit</fullName>
    </submittedName>
</protein>
<dbReference type="PANTHER" id="PTHR30469">
    <property type="entry name" value="MULTIDRUG RESISTANCE PROTEIN MDTA"/>
    <property type="match status" value="1"/>
</dbReference>
<dbReference type="NCBIfam" id="TIGR01730">
    <property type="entry name" value="RND_mfp"/>
    <property type="match status" value="1"/>
</dbReference>
<dbReference type="Pfam" id="PF25989">
    <property type="entry name" value="YknX_C"/>
    <property type="match status" value="1"/>
</dbReference>
<feature type="domain" description="Multidrug resistance protein MdtA-like barrel-sandwich hybrid" evidence="5">
    <location>
        <begin position="88"/>
        <end position="206"/>
    </location>
</feature>
<dbReference type="Gene3D" id="2.40.30.170">
    <property type="match status" value="1"/>
</dbReference>